<keyword evidence="5 9" id="KW-0547">Nucleotide-binding</keyword>
<evidence type="ECO:0000313" key="14">
    <source>
        <dbReference type="Proteomes" id="UP000032102"/>
    </source>
</evidence>
<feature type="domain" description="Tr-type G" evidence="12">
    <location>
        <begin position="225"/>
        <end position="394"/>
    </location>
</feature>
<dbReference type="RefSeq" id="WP_043964729.1">
    <property type="nucleotide sequence ID" value="NZ_JXTH01000008.1"/>
</dbReference>
<dbReference type="InterPro" id="IPR027417">
    <property type="entry name" value="P-loop_NTPase"/>
</dbReference>
<dbReference type="FunFam" id="3.40.50.300:FF:000019">
    <property type="entry name" value="Translation initiation factor IF-2"/>
    <property type="match status" value="1"/>
</dbReference>
<dbReference type="Proteomes" id="UP000032102">
    <property type="component" value="Unassembled WGS sequence"/>
</dbReference>
<dbReference type="InterPro" id="IPR006847">
    <property type="entry name" value="IF2_N"/>
</dbReference>
<keyword evidence="3 9" id="KW-0963">Cytoplasm</keyword>
<feature type="binding site" evidence="9">
    <location>
        <begin position="334"/>
        <end position="337"/>
    </location>
    <ligand>
        <name>GTP</name>
        <dbReference type="ChEBI" id="CHEBI:37565"/>
    </ligand>
</feature>
<dbReference type="Pfam" id="PF11987">
    <property type="entry name" value="IF-2"/>
    <property type="match status" value="1"/>
</dbReference>
<sequence length="724" mass="81107">MSKMRVYEYAKKHNVSSKDVIHKLKEMNIDVSNHMTMIEADVVEKLDRSFKKEQKQEMKKEEEKTVPVKKPVLEQFEEDEDEVIQTKVPIKKAVVKNREGKKHDLQIQQKEKKIFNNKKNKKQKPQQAPQQEVQKKKEKELPKKITFEGSLTVAELAKKLGKEPSEIIKKLFMLGIIATINKDLDKDAIELICSDYGVEVEEKVTIDETEFETIEIVDHPEDLVERPPVVTIMGHVDHGKTTLLDSIRHTKVTEQEAGGITQHIGAYQVVVNGKKITFLDTPGHEAFTTMRARGAQVTDIVILVVAADDGVMPQTVEAINHAKAAKVPIIVAVNKIDKPTANPDRVMQELMEYELVPEEWGGDTIYCKLSALTGEGIDNLLEMILLVSEMEELKANPNRRATGTVIEAKLDKGRGPVATLLVQSGTLRVGDPIVVGYTYGRVRAMTNDLGRRVKEAGPSTPVEITGLNEVPQAGDRFMVFEDEKKARQIGEARAQKQIAQQRSVKARVSLDDLFEKIKQGEMKELNIIVKADVQGSVEALVAALQKIEVEGVRVKIIHSGVGAVTEYDIMLASASNAIVIGFNVRPDANAKRVAEAEKVDIRLHRIIYKVIEEIEAAMKGMLDPEYEEKVIGQAEVRQTFKVSKVGTIAGCYVTDGKITRDSSVRLIRQGIVVYEGQIDTLKRYKDDVKEVAQGYECGITIKNFNDIKEGDVIEAYMMQEVERK</sequence>
<gene>
    <name evidence="9" type="primary">infB</name>
    <name evidence="13" type="ORF">LH47_00624</name>
</gene>
<dbReference type="NCBIfam" id="TIGR00231">
    <property type="entry name" value="small_GTP"/>
    <property type="match status" value="1"/>
</dbReference>
<evidence type="ECO:0000256" key="5">
    <source>
        <dbReference type="ARBA" id="ARBA00022741"/>
    </source>
</evidence>
<comment type="subcellular location">
    <subcellularLocation>
        <location evidence="9">Cytoplasm</location>
    </subcellularLocation>
</comment>
<dbReference type="SUPFAM" id="SSF52156">
    <property type="entry name" value="Initiation factor IF2/eIF5b, domain 3"/>
    <property type="match status" value="1"/>
</dbReference>
<evidence type="ECO:0000256" key="3">
    <source>
        <dbReference type="ARBA" id="ARBA00022490"/>
    </source>
</evidence>
<reference evidence="13 14" key="1">
    <citation type="submission" date="2015-01" db="EMBL/GenBank/DDBJ databases">
        <title>Draft genome of Anoxybacillus thermarum strain AF/04.</title>
        <authorList>
            <person name="Poli A."/>
            <person name="Nicolaus B."/>
            <person name="Chan K.-G."/>
            <person name="Kahar U.M."/>
            <person name="Yaakob A.S."/>
            <person name="Chan C.S."/>
            <person name="Goh K.M."/>
        </authorList>
    </citation>
    <scope>NUCLEOTIDE SEQUENCE [LARGE SCALE GENOMIC DNA]</scope>
    <source>
        <strain evidence="13 14">AF/04</strain>
    </source>
</reference>
<evidence type="ECO:0000256" key="10">
    <source>
        <dbReference type="RuleBase" id="RU000644"/>
    </source>
</evidence>
<dbReference type="GO" id="GO:0003743">
    <property type="term" value="F:translation initiation factor activity"/>
    <property type="evidence" value="ECO:0007669"/>
    <property type="project" value="UniProtKB-UniRule"/>
</dbReference>
<dbReference type="InterPro" id="IPR053905">
    <property type="entry name" value="EF-G-like_DII"/>
</dbReference>
<feature type="binding site" evidence="9">
    <location>
        <begin position="280"/>
        <end position="284"/>
    </location>
    <ligand>
        <name>GTP</name>
        <dbReference type="ChEBI" id="CHEBI:37565"/>
    </ligand>
</feature>
<dbReference type="FunFam" id="2.40.30.10:FF:000007">
    <property type="entry name" value="Translation initiation factor IF-2"/>
    <property type="match status" value="1"/>
</dbReference>
<dbReference type="InterPro" id="IPR036925">
    <property type="entry name" value="TIF_IF2_dom3_sf"/>
</dbReference>
<feature type="binding site" evidence="9">
    <location>
        <begin position="234"/>
        <end position="241"/>
    </location>
    <ligand>
        <name>GTP</name>
        <dbReference type="ChEBI" id="CHEBI:37565"/>
    </ligand>
</feature>
<comment type="similarity">
    <text evidence="1 9 10">Belongs to the TRAFAC class translation factor GTPase superfamily. Classic translation factor GTPase family. IF-2 subfamily.</text>
</comment>
<dbReference type="GO" id="GO:0005525">
    <property type="term" value="F:GTP binding"/>
    <property type="evidence" value="ECO:0007669"/>
    <property type="project" value="UniProtKB-KW"/>
</dbReference>
<feature type="region of interest" description="Disordered" evidence="11">
    <location>
        <begin position="116"/>
        <end position="139"/>
    </location>
</feature>
<dbReference type="InterPro" id="IPR005225">
    <property type="entry name" value="Small_GTP-bd"/>
</dbReference>
<evidence type="ECO:0000259" key="12">
    <source>
        <dbReference type="PROSITE" id="PS51722"/>
    </source>
</evidence>
<evidence type="ECO:0000256" key="2">
    <source>
        <dbReference type="ARBA" id="ARBA00020675"/>
    </source>
</evidence>
<evidence type="ECO:0000256" key="8">
    <source>
        <dbReference type="ARBA" id="ARBA00025162"/>
    </source>
</evidence>
<dbReference type="InterPro" id="IPR015760">
    <property type="entry name" value="TIF_IF2"/>
</dbReference>
<dbReference type="GO" id="GO:0003924">
    <property type="term" value="F:GTPase activity"/>
    <property type="evidence" value="ECO:0007669"/>
    <property type="project" value="UniProtKB-UniRule"/>
</dbReference>
<dbReference type="PROSITE" id="PS51722">
    <property type="entry name" value="G_TR_2"/>
    <property type="match status" value="1"/>
</dbReference>
<dbReference type="CDD" id="cd03692">
    <property type="entry name" value="mtIF2_IVc"/>
    <property type="match status" value="1"/>
</dbReference>
<dbReference type="InterPro" id="IPR023115">
    <property type="entry name" value="TIF_IF2_dom3"/>
</dbReference>
<comment type="caution">
    <text evidence="13">The sequence shown here is derived from an EMBL/GenBank/DDBJ whole genome shotgun (WGS) entry which is preliminary data.</text>
</comment>
<dbReference type="PROSITE" id="PS01176">
    <property type="entry name" value="IF2"/>
    <property type="match status" value="1"/>
</dbReference>
<dbReference type="InterPro" id="IPR000795">
    <property type="entry name" value="T_Tr_GTP-bd_dom"/>
</dbReference>
<evidence type="ECO:0000256" key="11">
    <source>
        <dbReference type="SAM" id="MobiDB-lite"/>
    </source>
</evidence>
<dbReference type="Gene3D" id="2.40.30.10">
    <property type="entry name" value="Translation factors"/>
    <property type="match status" value="2"/>
</dbReference>
<dbReference type="GO" id="GO:0005829">
    <property type="term" value="C:cytosol"/>
    <property type="evidence" value="ECO:0007669"/>
    <property type="project" value="TreeGrafter"/>
</dbReference>
<dbReference type="InterPro" id="IPR000178">
    <property type="entry name" value="TF_IF2_bacterial-like"/>
</dbReference>
<proteinExistence type="inferred from homology"/>
<dbReference type="HAMAP" id="MF_00100_B">
    <property type="entry name" value="IF_2_B"/>
    <property type="match status" value="1"/>
</dbReference>
<evidence type="ECO:0000256" key="1">
    <source>
        <dbReference type="ARBA" id="ARBA00007733"/>
    </source>
</evidence>
<dbReference type="Pfam" id="PF22042">
    <property type="entry name" value="EF-G_D2"/>
    <property type="match status" value="1"/>
</dbReference>
<evidence type="ECO:0000256" key="7">
    <source>
        <dbReference type="ARBA" id="ARBA00023134"/>
    </source>
</evidence>
<keyword evidence="6 9" id="KW-0648">Protein biosynthesis</keyword>
<dbReference type="Gene3D" id="3.40.50.300">
    <property type="entry name" value="P-loop containing nucleotide triphosphate hydrolases"/>
    <property type="match status" value="1"/>
</dbReference>
<dbReference type="SUPFAM" id="SSF50447">
    <property type="entry name" value="Translation proteins"/>
    <property type="match status" value="2"/>
</dbReference>
<comment type="function">
    <text evidence="8 9 10">One of the essential components for the initiation of protein synthesis. Protects formylmethionyl-tRNA from spontaneous hydrolysis and promotes its binding to the 30S ribosomal subunits. Also involved in the hydrolysis of GTP during the formation of the 70S ribosomal complex.</text>
</comment>
<dbReference type="Pfam" id="PF04760">
    <property type="entry name" value="IF2_N"/>
    <property type="match status" value="2"/>
</dbReference>
<accession>A0A0D0R0G7</accession>
<evidence type="ECO:0000256" key="9">
    <source>
        <dbReference type="HAMAP-Rule" id="MF_00100"/>
    </source>
</evidence>
<dbReference type="Gene3D" id="1.10.10.2480">
    <property type="match status" value="1"/>
</dbReference>
<protein>
    <recommendedName>
        <fullName evidence="2 9">Translation initiation factor IF-2</fullName>
    </recommendedName>
</protein>
<keyword evidence="7 9" id="KW-0342">GTP-binding</keyword>
<dbReference type="FunFam" id="3.40.50.10050:FF:000001">
    <property type="entry name" value="Translation initiation factor IF-2"/>
    <property type="match status" value="1"/>
</dbReference>
<dbReference type="PANTHER" id="PTHR43381:SF5">
    <property type="entry name" value="TR-TYPE G DOMAIN-CONTAINING PROTEIN"/>
    <property type="match status" value="1"/>
</dbReference>
<dbReference type="NCBIfam" id="TIGR00487">
    <property type="entry name" value="IF-2"/>
    <property type="match status" value="1"/>
</dbReference>
<evidence type="ECO:0000256" key="6">
    <source>
        <dbReference type="ARBA" id="ARBA00022917"/>
    </source>
</evidence>
<dbReference type="PATRIC" id="fig|404937.3.peg.641"/>
<dbReference type="Pfam" id="PF00009">
    <property type="entry name" value="GTP_EFTU"/>
    <property type="match status" value="1"/>
</dbReference>
<dbReference type="FunFam" id="2.40.30.10:FF:000008">
    <property type="entry name" value="Translation initiation factor IF-2"/>
    <property type="match status" value="1"/>
</dbReference>
<name>A0A0D0R0G7_9BACL</name>
<feature type="region of interest" description="G-domain" evidence="9">
    <location>
        <begin position="228"/>
        <end position="376"/>
    </location>
</feature>
<organism evidence="13 14">
    <name type="scientific">Anoxybacillus thermarum</name>
    <dbReference type="NCBI Taxonomy" id="404937"/>
    <lineage>
        <taxon>Bacteria</taxon>
        <taxon>Bacillati</taxon>
        <taxon>Bacillota</taxon>
        <taxon>Bacilli</taxon>
        <taxon>Bacillales</taxon>
        <taxon>Anoxybacillaceae</taxon>
        <taxon>Anoxybacillus</taxon>
    </lineage>
</organism>
<dbReference type="PANTHER" id="PTHR43381">
    <property type="entry name" value="TRANSLATION INITIATION FACTOR IF-2-RELATED"/>
    <property type="match status" value="1"/>
</dbReference>
<keyword evidence="14" id="KW-1185">Reference proteome</keyword>
<dbReference type="InterPro" id="IPR009000">
    <property type="entry name" value="Transl_B-barrel_sf"/>
</dbReference>
<evidence type="ECO:0000313" key="13">
    <source>
        <dbReference type="EMBL" id="KIQ95214.1"/>
    </source>
</evidence>
<dbReference type="EMBL" id="JXTH01000008">
    <property type="protein sequence ID" value="KIQ95214.1"/>
    <property type="molecule type" value="Genomic_DNA"/>
</dbReference>
<evidence type="ECO:0000256" key="4">
    <source>
        <dbReference type="ARBA" id="ARBA00022540"/>
    </source>
</evidence>
<dbReference type="CDD" id="cd01887">
    <property type="entry name" value="IF2_eIF5B"/>
    <property type="match status" value="1"/>
</dbReference>
<keyword evidence="4 9" id="KW-0396">Initiation factor</keyword>
<dbReference type="SUPFAM" id="SSF52540">
    <property type="entry name" value="P-loop containing nucleoside triphosphate hydrolases"/>
    <property type="match status" value="1"/>
</dbReference>
<dbReference type="InterPro" id="IPR044145">
    <property type="entry name" value="IF2_II"/>
</dbReference>
<dbReference type="AlphaFoldDB" id="A0A0D0R0G7"/>
<dbReference type="CDD" id="cd03702">
    <property type="entry name" value="IF2_mtIF2_II"/>
    <property type="match status" value="1"/>
</dbReference>
<dbReference type="Gene3D" id="3.40.50.10050">
    <property type="entry name" value="Translation initiation factor IF- 2, domain 3"/>
    <property type="match status" value="1"/>
</dbReference>